<dbReference type="Pfam" id="PF12724">
    <property type="entry name" value="Flavodoxin_5"/>
    <property type="match status" value="1"/>
</dbReference>
<protein>
    <submittedName>
        <fullName evidence="6">Ferredoxin</fullName>
    </submittedName>
</protein>
<keyword evidence="3" id="KW-0411">Iron-sulfur</keyword>
<dbReference type="PROSITE" id="PS00198">
    <property type="entry name" value="4FE4S_FER_1"/>
    <property type="match status" value="1"/>
</dbReference>
<dbReference type="PROSITE" id="PS51379">
    <property type="entry name" value="4FE4S_FER_2"/>
    <property type="match status" value="2"/>
</dbReference>
<gene>
    <name evidence="6" type="ORF">J2Z43_001746</name>
</gene>
<dbReference type="Gene3D" id="3.30.70.20">
    <property type="match status" value="1"/>
</dbReference>
<feature type="domain" description="4Fe-4S ferredoxin-type" evidence="5">
    <location>
        <begin position="172"/>
        <end position="199"/>
    </location>
</feature>
<dbReference type="InterPro" id="IPR017900">
    <property type="entry name" value="4Fe4S_Fe_S_CS"/>
</dbReference>
<dbReference type="Pfam" id="PF13187">
    <property type="entry name" value="Fer4_9"/>
    <property type="match status" value="1"/>
</dbReference>
<accession>A0ABS4EBS7</accession>
<dbReference type="InterPro" id="IPR017896">
    <property type="entry name" value="4Fe4S_Fe-S-bd"/>
</dbReference>
<reference evidence="6 7" key="1">
    <citation type="submission" date="2021-03" db="EMBL/GenBank/DDBJ databases">
        <title>Genomic Encyclopedia of Type Strains, Phase IV (KMG-IV): sequencing the most valuable type-strain genomes for metagenomic binning, comparative biology and taxonomic classification.</title>
        <authorList>
            <person name="Goeker M."/>
        </authorList>
    </citation>
    <scope>NUCLEOTIDE SEQUENCE [LARGE SCALE GENOMIC DNA]</scope>
    <source>
        <strain evidence="6 7">DSM 1289</strain>
    </source>
</reference>
<feature type="domain" description="Flavodoxin-like" evidence="4">
    <location>
        <begin position="6"/>
        <end position="150"/>
    </location>
</feature>
<feature type="domain" description="4Fe-4S ferredoxin-type" evidence="5">
    <location>
        <begin position="201"/>
        <end position="231"/>
    </location>
</feature>
<evidence type="ECO:0000256" key="2">
    <source>
        <dbReference type="ARBA" id="ARBA00023004"/>
    </source>
</evidence>
<evidence type="ECO:0000256" key="3">
    <source>
        <dbReference type="ARBA" id="ARBA00023014"/>
    </source>
</evidence>
<dbReference type="Proteomes" id="UP000767291">
    <property type="component" value="Unassembled WGS sequence"/>
</dbReference>
<dbReference type="PANTHER" id="PTHR43122">
    <property type="entry name" value="FERREDOXIN SUBUNIT OF PYRUVATE:FLAVODOXIN OXIDOREDUCTASE-RELATED"/>
    <property type="match status" value="1"/>
</dbReference>
<dbReference type="NCBIfam" id="NF038196">
    <property type="entry name" value="ferrodoxin_EFR1"/>
    <property type="match status" value="1"/>
</dbReference>
<dbReference type="PROSITE" id="PS50902">
    <property type="entry name" value="FLAVODOXIN_LIKE"/>
    <property type="match status" value="1"/>
</dbReference>
<dbReference type="PANTHER" id="PTHR43122:SF1">
    <property type="entry name" value="IRON-SULFUR-BINDING PROTEIN"/>
    <property type="match status" value="1"/>
</dbReference>
<dbReference type="InterPro" id="IPR026816">
    <property type="entry name" value="Flavodoxin_dom"/>
</dbReference>
<dbReference type="InterPro" id="IPR008254">
    <property type="entry name" value="Flavodoxin/NO_synth"/>
</dbReference>
<comment type="caution">
    <text evidence="6">The sequence shown here is derived from an EMBL/GenBank/DDBJ whole genome shotgun (WGS) entry which is preliminary data.</text>
</comment>
<evidence type="ECO:0000256" key="1">
    <source>
        <dbReference type="ARBA" id="ARBA00022723"/>
    </source>
</evidence>
<dbReference type="EMBL" id="JAGGJX010000003">
    <property type="protein sequence ID" value="MBP1855351.1"/>
    <property type="molecule type" value="Genomic_DNA"/>
</dbReference>
<evidence type="ECO:0000313" key="7">
    <source>
        <dbReference type="Proteomes" id="UP000767291"/>
    </source>
</evidence>
<proteinExistence type="predicted"/>
<name>A0ABS4EBS7_9FIRM</name>
<dbReference type="SUPFAM" id="SSF54862">
    <property type="entry name" value="4Fe-4S ferredoxins"/>
    <property type="match status" value="1"/>
</dbReference>
<evidence type="ECO:0000259" key="4">
    <source>
        <dbReference type="PROSITE" id="PS50902"/>
    </source>
</evidence>
<sequence length="256" mass="29188">MEFSKVTVVYFSPTGNSKKYAYEIAKRFHGEFDELNLTEYDSRRKKHYFKSDELVIFSVPVYYGRLPIIENGIFENISGENTKSIFTVTYGNREFEDSLLELQNICEKRGFHGIGAGAFIGQHTFSEKIAQSRPDEEDYKIIDEFVDNIKLTKDVSNELKVSGNFPYREINKMPFVPTGGKSCNECGICESVCPVKAIDKHALKNTNKDLCIGCFACVKQCPENARGISAKEFEAMVNKLEENLTKVDKKPKLFYL</sequence>
<dbReference type="InterPro" id="IPR029039">
    <property type="entry name" value="Flavoprotein-like_sf"/>
</dbReference>
<keyword evidence="7" id="KW-1185">Reference proteome</keyword>
<keyword evidence="1" id="KW-0479">Metal-binding</keyword>
<evidence type="ECO:0000259" key="5">
    <source>
        <dbReference type="PROSITE" id="PS51379"/>
    </source>
</evidence>
<dbReference type="Gene3D" id="3.40.50.360">
    <property type="match status" value="1"/>
</dbReference>
<dbReference type="SUPFAM" id="SSF52218">
    <property type="entry name" value="Flavoproteins"/>
    <property type="match status" value="1"/>
</dbReference>
<organism evidence="6 7">
    <name type="scientific">Metaclostridioides mangenotii</name>
    <dbReference type="NCBI Taxonomy" id="1540"/>
    <lineage>
        <taxon>Bacteria</taxon>
        <taxon>Bacillati</taxon>
        <taxon>Bacillota</taxon>
        <taxon>Clostridia</taxon>
        <taxon>Peptostreptococcales</taxon>
        <taxon>Peptostreptococcaceae</taxon>
        <taxon>Metaclostridioides</taxon>
    </lineage>
</organism>
<dbReference type="InterPro" id="IPR047964">
    <property type="entry name" value="EFR1-like"/>
</dbReference>
<evidence type="ECO:0000313" key="6">
    <source>
        <dbReference type="EMBL" id="MBP1855351.1"/>
    </source>
</evidence>
<dbReference type="RefSeq" id="WP_209456805.1">
    <property type="nucleotide sequence ID" value="NZ_BAAACS010000012.1"/>
</dbReference>
<keyword evidence="2" id="KW-0408">Iron</keyword>